<protein>
    <submittedName>
        <fullName evidence="2">Uncharacterized protein</fullName>
    </submittedName>
</protein>
<feature type="region of interest" description="Disordered" evidence="1">
    <location>
        <begin position="46"/>
        <end position="72"/>
    </location>
</feature>
<sequence length="83" mass="9334">MSDEAIEANQVLRSWVRNGIIHFERTEKVIDALKMFDVEYKRVNQRGKTVGEGSSESPAPGGWETDGSETADDELFFGIMRPT</sequence>
<proteinExistence type="predicted"/>
<evidence type="ECO:0000313" key="2">
    <source>
        <dbReference type="EMBL" id="RPA75125.1"/>
    </source>
</evidence>
<dbReference type="EMBL" id="ML119771">
    <property type="protein sequence ID" value="RPA75125.1"/>
    <property type="molecule type" value="Genomic_DNA"/>
</dbReference>
<name>A0A3N4HMS8_ASCIM</name>
<evidence type="ECO:0000313" key="3">
    <source>
        <dbReference type="Proteomes" id="UP000275078"/>
    </source>
</evidence>
<dbReference type="AlphaFoldDB" id="A0A3N4HMS8"/>
<accession>A0A3N4HMS8</accession>
<feature type="compositionally biased region" description="Low complexity" evidence="1">
    <location>
        <begin position="51"/>
        <end position="62"/>
    </location>
</feature>
<gene>
    <name evidence="2" type="ORF">BJ508DRAFT_418289</name>
</gene>
<keyword evidence="3" id="KW-1185">Reference proteome</keyword>
<organism evidence="2 3">
    <name type="scientific">Ascobolus immersus RN42</name>
    <dbReference type="NCBI Taxonomy" id="1160509"/>
    <lineage>
        <taxon>Eukaryota</taxon>
        <taxon>Fungi</taxon>
        <taxon>Dikarya</taxon>
        <taxon>Ascomycota</taxon>
        <taxon>Pezizomycotina</taxon>
        <taxon>Pezizomycetes</taxon>
        <taxon>Pezizales</taxon>
        <taxon>Ascobolaceae</taxon>
        <taxon>Ascobolus</taxon>
    </lineage>
</organism>
<dbReference type="Proteomes" id="UP000275078">
    <property type="component" value="Unassembled WGS sequence"/>
</dbReference>
<evidence type="ECO:0000256" key="1">
    <source>
        <dbReference type="SAM" id="MobiDB-lite"/>
    </source>
</evidence>
<reference evidence="2 3" key="1">
    <citation type="journal article" date="2018" name="Nat. Ecol. Evol.">
        <title>Pezizomycetes genomes reveal the molecular basis of ectomycorrhizal truffle lifestyle.</title>
        <authorList>
            <person name="Murat C."/>
            <person name="Payen T."/>
            <person name="Noel B."/>
            <person name="Kuo A."/>
            <person name="Morin E."/>
            <person name="Chen J."/>
            <person name="Kohler A."/>
            <person name="Krizsan K."/>
            <person name="Balestrini R."/>
            <person name="Da Silva C."/>
            <person name="Montanini B."/>
            <person name="Hainaut M."/>
            <person name="Levati E."/>
            <person name="Barry K.W."/>
            <person name="Belfiori B."/>
            <person name="Cichocki N."/>
            <person name="Clum A."/>
            <person name="Dockter R.B."/>
            <person name="Fauchery L."/>
            <person name="Guy J."/>
            <person name="Iotti M."/>
            <person name="Le Tacon F."/>
            <person name="Lindquist E.A."/>
            <person name="Lipzen A."/>
            <person name="Malagnac F."/>
            <person name="Mello A."/>
            <person name="Molinier V."/>
            <person name="Miyauchi S."/>
            <person name="Poulain J."/>
            <person name="Riccioni C."/>
            <person name="Rubini A."/>
            <person name="Sitrit Y."/>
            <person name="Splivallo R."/>
            <person name="Traeger S."/>
            <person name="Wang M."/>
            <person name="Zifcakova L."/>
            <person name="Wipf D."/>
            <person name="Zambonelli A."/>
            <person name="Paolocci F."/>
            <person name="Nowrousian M."/>
            <person name="Ottonello S."/>
            <person name="Baldrian P."/>
            <person name="Spatafora J.W."/>
            <person name="Henrissat B."/>
            <person name="Nagy L.G."/>
            <person name="Aury J.M."/>
            <person name="Wincker P."/>
            <person name="Grigoriev I.V."/>
            <person name="Bonfante P."/>
            <person name="Martin F.M."/>
        </authorList>
    </citation>
    <scope>NUCLEOTIDE SEQUENCE [LARGE SCALE GENOMIC DNA]</scope>
    <source>
        <strain evidence="2 3">RN42</strain>
    </source>
</reference>